<dbReference type="PANTHER" id="PTHR43072">
    <property type="entry name" value="N-ACETYLTRANSFERASE"/>
    <property type="match status" value="1"/>
</dbReference>
<dbReference type="EC" id="2.3.1.-" evidence="4"/>
<evidence type="ECO:0000259" key="3">
    <source>
        <dbReference type="PROSITE" id="PS51186"/>
    </source>
</evidence>
<dbReference type="InterPro" id="IPR016181">
    <property type="entry name" value="Acyl_CoA_acyltransferase"/>
</dbReference>
<sequence length="162" mass="18863">MIRSFNVSDTKELLDIYNYYVLNSIVTFDDEALSLEAFEDKITRINADYPFIVFEDEENNEILGYAYGSKWRPKPAYKHTVESTVYVKHGVLGKQIGTKLYRELLSQLKEQNYHIVLGGLTLPNDASVKLHEKFGFNQVAHFKEVGLKFGKWLDVGFWQLRF</sequence>
<protein>
    <submittedName>
        <fullName evidence="4">GNAT family N-acetyltransferase</fullName>
        <ecNumber evidence="4">2.3.1.-</ecNumber>
    </submittedName>
</protein>
<keyword evidence="5" id="KW-1185">Reference proteome</keyword>
<proteinExistence type="predicted"/>
<dbReference type="PROSITE" id="PS51186">
    <property type="entry name" value="GNAT"/>
    <property type="match status" value="1"/>
</dbReference>
<evidence type="ECO:0000313" key="4">
    <source>
        <dbReference type="EMBL" id="MDO5986416.1"/>
    </source>
</evidence>
<organism evidence="4 5">
    <name type="scientific">Flavivirga amylovorans</name>
    <dbReference type="NCBI Taxonomy" id="870486"/>
    <lineage>
        <taxon>Bacteria</taxon>
        <taxon>Pseudomonadati</taxon>
        <taxon>Bacteroidota</taxon>
        <taxon>Flavobacteriia</taxon>
        <taxon>Flavobacteriales</taxon>
        <taxon>Flavobacteriaceae</taxon>
        <taxon>Flavivirga</taxon>
    </lineage>
</organism>
<evidence type="ECO:0000256" key="2">
    <source>
        <dbReference type="ARBA" id="ARBA00023315"/>
    </source>
</evidence>
<dbReference type="Proteomes" id="UP001176891">
    <property type="component" value="Unassembled WGS sequence"/>
</dbReference>
<dbReference type="GO" id="GO:0016746">
    <property type="term" value="F:acyltransferase activity"/>
    <property type="evidence" value="ECO:0007669"/>
    <property type="project" value="UniProtKB-KW"/>
</dbReference>
<dbReference type="Gene3D" id="3.40.630.30">
    <property type="match status" value="1"/>
</dbReference>
<dbReference type="InterPro" id="IPR000182">
    <property type="entry name" value="GNAT_dom"/>
</dbReference>
<evidence type="ECO:0000256" key="1">
    <source>
        <dbReference type="ARBA" id="ARBA00022679"/>
    </source>
</evidence>
<dbReference type="SUPFAM" id="SSF55729">
    <property type="entry name" value="Acyl-CoA N-acyltransferases (Nat)"/>
    <property type="match status" value="1"/>
</dbReference>
<keyword evidence="2 4" id="KW-0012">Acyltransferase</keyword>
<comment type="caution">
    <text evidence="4">The sequence shown here is derived from an EMBL/GenBank/DDBJ whole genome shotgun (WGS) entry which is preliminary data.</text>
</comment>
<dbReference type="RefSeq" id="WP_303280931.1">
    <property type="nucleotide sequence ID" value="NZ_BAABCZ010000016.1"/>
</dbReference>
<keyword evidence="1 4" id="KW-0808">Transferase</keyword>
<evidence type="ECO:0000313" key="5">
    <source>
        <dbReference type="Proteomes" id="UP001176891"/>
    </source>
</evidence>
<gene>
    <name evidence="4" type="ORF">Q4Q39_03265</name>
</gene>
<name>A0ABT8WXK5_9FLAO</name>
<dbReference type="CDD" id="cd04301">
    <property type="entry name" value="NAT_SF"/>
    <property type="match status" value="1"/>
</dbReference>
<dbReference type="Pfam" id="PF13420">
    <property type="entry name" value="Acetyltransf_4"/>
    <property type="match status" value="1"/>
</dbReference>
<feature type="domain" description="N-acetyltransferase" evidence="3">
    <location>
        <begin position="1"/>
        <end position="154"/>
    </location>
</feature>
<reference evidence="4" key="1">
    <citation type="submission" date="2023-07" db="EMBL/GenBank/DDBJ databases">
        <title>Two novel species in the genus Flavivirga.</title>
        <authorList>
            <person name="Kwon K."/>
        </authorList>
    </citation>
    <scope>NUCLEOTIDE SEQUENCE</scope>
    <source>
        <strain evidence="4">KACC 14157</strain>
    </source>
</reference>
<dbReference type="PANTHER" id="PTHR43072:SF23">
    <property type="entry name" value="UPF0039 PROTEIN C11D3.02C"/>
    <property type="match status" value="1"/>
</dbReference>
<accession>A0ABT8WXK5</accession>
<dbReference type="EMBL" id="JAUOEM010000001">
    <property type="protein sequence ID" value="MDO5986416.1"/>
    <property type="molecule type" value="Genomic_DNA"/>
</dbReference>